<dbReference type="PANTHER" id="PTHR10272:SF0">
    <property type="entry name" value="PLATELET-ACTIVATING FACTOR ACETYLHYDROLASE"/>
    <property type="match status" value="1"/>
</dbReference>
<dbReference type="EMBL" id="AQRA01000009">
    <property type="protein sequence ID" value="EZH72113.1"/>
    <property type="molecule type" value="Genomic_DNA"/>
</dbReference>
<accession>A0A023BR06</accession>
<proteinExistence type="predicted"/>
<dbReference type="Proteomes" id="UP000023541">
    <property type="component" value="Unassembled WGS sequence"/>
</dbReference>
<dbReference type="SUPFAM" id="SSF53474">
    <property type="entry name" value="alpha/beta-Hydrolases"/>
    <property type="match status" value="1"/>
</dbReference>
<dbReference type="Pfam" id="PF03403">
    <property type="entry name" value="PAF-AH_p_II"/>
    <property type="match status" value="1"/>
</dbReference>
<feature type="transmembrane region" description="Helical" evidence="4">
    <location>
        <begin position="79"/>
        <end position="99"/>
    </location>
</feature>
<evidence type="ECO:0000313" key="6">
    <source>
        <dbReference type="Proteomes" id="UP000023541"/>
    </source>
</evidence>
<evidence type="ECO:0000313" key="5">
    <source>
        <dbReference type="EMBL" id="EZH72113.1"/>
    </source>
</evidence>
<evidence type="ECO:0008006" key="7">
    <source>
        <dbReference type="Google" id="ProtNLM"/>
    </source>
</evidence>
<dbReference type="GO" id="GO:0003847">
    <property type="term" value="F:1-alkyl-2-acetylglycerophosphocholine esterase activity"/>
    <property type="evidence" value="ECO:0007669"/>
    <property type="project" value="TreeGrafter"/>
</dbReference>
<dbReference type="GO" id="GO:0016042">
    <property type="term" value="P:lipid catabolic process"/>
    <property type="evidence" value="ECO:0007669"/>
    <property type="project" value="UniProtKB-KW"/>
</dbReference>
<keyword evidence="6" id="KW-1185">Reference proteome</keyword>
<dbReference type="AlphaFoldDB" id="A0A023BR06"/>
<dbReference type="PANTHER" id="PTHR10272">
    <property type="entry name" value="PLATELET-ACTIVATING FACTOR ACETYLHYDROLASE"/>
    <property type="match status" value="1"/>
</dbReference>
<dbReference type="RefSeq" id="WP_034245573.1">
    <property type="nucleotide sequence ID" value="NZ_AQRA01000009.1"/>
</dbReference>
<reference evidence="5 6" key="1">
    <citation type="submission" date="2014-04" db="EMBL/GenBank/DDBJ databases">
        <title>Aquimarina sp. 22II-S11-z7 Genome Sequencing.</title>
        <authorList>
            <person name="Lai Q."/>
        </authorList>
    </citation>
    <scope>NUCLEOTIDE SEQUENCE [LARGE SCALE GENOMIC DNA]</scope>
    <source>
        <strain evidence="5 6">22II-S11-z7</strain>
    </source>
</reference>
<keyword evidence="2" id="KW-0442">Lipid degradation</keyword>
<keyword evidence="4" id="KW-1133">Transmembrane helix</keyword>
<evidence type="ECO:0000256" key="4">
    <source>
        <dbReference type="SAM" id="Phobius"/>
    </source>
</evidence>
<keyword evidence="1" id="KW-0378">Hydrolase</keyword>
<dbReference type="OrthoDB" id="9814760at2"/>
<dbReference type="eggNOG" id="COG4188">
    <property type="taxonomic scope" value="Bacteria"/>
</dbReference>
<dbReference type="STRING" id="1317122.ATO12_24565"/>
<sequence length="479" mass="54951">MRILELFLLLSLIGCLICFFTQYVKVKKWLFYSSIVFFALHGVVEGVRWQMYLGYTALLISIALYYVSNIKKVVRLSLASLGLGIALLSVVLCIVMPVIKFPEPSGTFSVGLESLYLEDKTREETLTKEKGDYRKLTIDVYYPSDHEITKPIRYMDHGYAEAFVESKGMPSIIATHFDLTKTHTQKSLPILKKNQLPVIVLSHGLLWNSTMYTSIIEEIVSQGYVVFAIQHTYESFLSEYQGKRIKWSQKNIDDMNTDVDFGFVHKKMDLALNAKDERGNKAAYELIQYLPYFESLDRWSDDISFVIDQLAVLNEDSSSFLYQKLNMNQIGLLGHSWGGAAVVQNASVNKKIKGVINMDGAQFGRVIDTTLQAPLLVMHADRNYDKFFTPNFYVYDQVAKNDYYLVTIKSTGHANFGDLGYWSKIHSLTETGEIDPDRMSYITNQLILTFFNTYVKQQSLEMKEALIRKEYPEIEIIKK</sequence>
<evidence type="ECO:0000256" key="3">
    <source>
        <dbReference type="ARBA" id="ARBA00023098"/>
    </source>
</evidence>
<evidence type="ECO:0000256" key="2">
    <source>
        <dbReference type="ARBA" id="ARBA00022963"/>
    </source>
</evidence>
<comment type="caution">
    <text evidence="5">The sequence shown here is derived from an EMBL/GenBank/DDBJ whole genome shotgun (WGS) entry which is preliminary data.</text>
</comment>
<name>A0A023BR06_9FLAO</name>
<keyword evidence="3" id="KW-0443">Lipid metabolism</keyword>
<dbReference type="InterPro" id="IPR029058">
    <property type="entry name" value="AB_hydrolase_fold"/>
</dbReference>
<keyword evidence="4" id="KW-0812">Transmembrane</keyword>
<organism evidence="5 6">
    <name type="scientific">Aquimarina atlantica</name>
    <dbReference type="NCBI Taxonomy" id="1317122"/>
    <lineage>
        <taxon>Bacteria</taxon>
        <taxon>Pseudomonadati</taxon>
        <taxon>Bacteroidota</taxon>
        <taxon>Flavobacteriia</taxon>
        <taxon>Flavobacteriales</taxon>
        <taxon>Flavobacteriaceae</taxon>
        <taxon>Aquimarina</taxon>
    </lineage>
</organism>
<evidence type="ECO:0000256" key="1">
    <source>
        <dbReference type="ARBA" id="ARBA00022801"/>
    </source>
</evidence>
<gene>
    <name evidence="5" type="ORF">ATO12_24565</name>
</gene>
<protein>
    <recommendedName>
        <fullName evidence="7">Carboxylic ester hydrolase</fullName>
    </recommendedName>
</protein>
<feature type="transmembrane region" description="Helical" evidence="4">
    <location>
        <begin position="50"/>
        <end position="67"/>
    </location>
</feature>
<feature type="transmembrane region" description="Helical" evidence="4">
    <location>
        <begin position="6"/>
        <end position="24"/>
    </location>
</feature>
<keyword evidence="4" id="KW-0472">Membrane</keyword>
<dbReference type="Gene3D" id="3.40.50.1820">
    <property type="entry name" value="alpha/beta hydrolase"/>
    <property type="match status" value="1"/>
</dbReference>